<comment type="cofactor">
    <cofactor evidence="1">
        <name>Zn(2+)</name>
        <dbReference type="ChEBI" id="CHEBI:29105"/>
    </cofactor>
</comment>
<name>A0ABS8IT01_9BURK</name>
<evidence type="ECO:0000256" key="2">
    <source>
        <dbReference type="ARBA" id="ARBA00008072"/>
    </source>
</evidence>
<comment type="caution">
    <text evidence="7">The sequence shown here is derived from an EMBL/GenBank/DDBJ whole genome shotgun (WGS) entry which is preliminary data.</text>
</comment>
<evidence type="ECO:0000313" key="7">
    <source>
        <dbReference type="EMBL" id="MCC6070947.1"/>
    </source>
</evidence>
<dbReference type="InterPro" id="IPR013149">
    <property type="entry name" value="ADH-like_C"/>
</dbReference>
<dbReference type="SUPFAM" id="SSF51735">
    <property type="entry name" value="NAD(P)-binding Rossmann-fold domains"/>
    <property type="match status" value="1"/>
</dbReference>
<keyword evidence="5" id="KW-0560">Oxidoreductase</keyword>
<dbReference type="EMBL" id="JAJHPV010000012">
    <property type="protein sequence ID" value="MCC6070947.1"/>
    <property type="molecule type" value="Genomic_DNA"/>
</dbReference>
<evidence type="ECO:0000256" key="4">
    <source>
        <dbReference type="ARBA" id="ARBA00022833"/>
    </source>
</evidence>
<keyword evidence="4" id="KW-0862">Zinc</keyword>
<evidence type="ECO:0000256" key="5">
    <source>
        <dbReference type="ARBA" id="ARBA00023002"/>
    </source>
</evidence>
<organism evidence="7 8">
    <name type="scientific">Massilia agrisoli</name>
    <dbReference type="NCBI Taxonomy" id="2892444"/>
    <lineage>
        <taxon>Bacteria</taxon>
        <taxon>Pseudomonadati</taxon>
        <taxon>Pseudomonadota</taxon>
        <taxon>Betaproteobacteria</taxon>
        <taxon>Burkholderiales</taxon>
        <taxon>Oxalobacteraceae</taxon>
        <taxon>Telluria group</taxon>
        <taxon>Massilia</taxon>
    </lineage>
</organism>
<dbReference type="Gene3D" id="3.40.50.720">
    <property type="entry name" value="NAD(P)-binding Rossmann-like Domain"/>
    <property type="match status" value="1"/>
</dbReference>
<comment type="similarity">
    <text evidence="2">Belongs to the zinc-containing alcohol dehydrogenase family.</text>
</comment>
<gene>
    <name evidence="7" type="ORF">LMJ30_08260</name>
</gene>
<proteinExistence type="inferred from homology"/>
<dbReference type="PANTHER" id="PTHR43350">
    <property type="entry name" value="NAD-DEPENDENT ALCOHOL DEHYDROGENASE"/>
    <property type="match status" value="1"/>
</dbReference>
<keyword evidence="3" id="KW-0479">Metal-binding</keyword>
<dbReference type="PANTHER" id="PTHR43350:SF21">
    <property type="entry name" value="S-NITROSOMYCOTHIOL REDUCTASE MSCR"/>
    <property type="match status" value="1"/>
</dbReference>
<evidence type="ECO:0000313" key="8">
    <source>
        <dbReference type="Proteomes" id="UP001198701"/>
    </source>
</evidence>
<dbReference type="Pfam" id="PF00107">
    <property type="entry name" value="ADH_zinc_N"/>
    <property type="match status" value="1"/>
</dbReference>
<reference evidence="7 8" key="1">
    <citation type="submission" date="2021-11" db="EMBL/GenBank/DDBJ databases">
        <authorList>
            <person name="Huq M.A."/>
        </authorList>
    </citation>
    <scope>NUCLEOTIDE SEQUENCE [LARGE SCALE GENOMIC DNA]</scope>
    <source>
        <strain evidence="7 8">MAHUQ-52</strain>
    </source>
</reference>
<sequence length="189" mass="19687">MINAARVQAGTTVAVLGLGGVELCAMLGALAAGARHVTAIDLHDSKVVGARSLGATATVNARDPDAIDKVKALTGGDVDYAFEMAGSVHAMEAAYRMTRRGGMTVTAGSSYVLVAITQWRCDSDTYNDDVARGSVAQTHSNWIAHDIAALRSLCPGATFSHRCCNVVLHGGDICSLGVCMDDDSRARSF</sequence>
<evidence type="ECO:0000256" key="3">
    <source>
        <dbReference type="ARBA" id="ARBA00022723"/>
    </source>
</evidence>
<dbReference type="RefSeq" id="WP_229431866.1">
    <property type="nucleotide sequence ID" value="NZ_JAJHPV010000012.1"/>
</dbReference>
<dbReference type="InterPro" id="IPR036291">
    <property type="entry name" value="NAD(P)-bd_dom_sf"/>
</dbReference>
<evidence type="ECO:0000256" key="1">
    <source>
        <dbReference type="ARBA" id="ARBA00001947"/>
    </source>
</evidence>
<accession>A0ABS8IT01</accession>
<evidence type="ECO:0000259" key="6">
    <source>
        <dbReference type="Pfam" id="PF00107"/>
    </source>
</evidence>
<keyword evidence="8" id="KW-1185">Reference proteome</keyword>
<feature type="domain" description="Alcohol dehydrogenase-like C-terminal" evidence="6">
    <location>
        <begin position="20"/>
        <end position="112"/>
    </location>
</feature>
<dbReference type="Proteomes" id="UP001198701">
    <property type="component" value="Unassembled WGS sequence"/>
</dbReference>
<protein>
    <submittedName>
        <fullName evidence="7">Zinc-binding dehydrogenase</fullName>
    </submittedName>
</protein>